<dbReference type="EMBL" id="JAGIXG020000003">
    <property type="protein sequence ID" value="KAI6785070.1"/>
    <property type="molecule type" value="Genomic_DNA"/>
</dbReference>
<accession>A0A9P9Y8R9</accession>
<dbReference type="Pfam" id="PF06999">
    <property type="entry name" value="Suc_Fer-like"/>
    <property type="match status" value="1"/>
</dbReference>
<dbReference type="Proteomes" id="UP001055219">
    <property type="component" value="Unassembled WGS sequence"/>
</dbReference>
<sequence length="329" mass="35737">MLVRLRCLAHRVNTPLSIPRYFATKTGSRIPAKPPPFPTISTCPSPTCQCAPTPDLDIDHDANLNGVITGYAEQILVCTGKDDWQSKIEDENGLAARLKGVFGRGGAFSDPFWNVSTLNASFHSTSPNEDSVYLLPSFKYIPKLSRTDDGDIKAMAKGFVLPRRLNAMHDGLPAQQREALLRDNSYQSKLEGVSDVKDVLVLICGHGGRDERCGILGPILRTEFEDKLRSGGYVVHKEAVSAAGDTGGTATAARVGLISHIGGHKFAGNVIIYIPPTLKDHPLAGCGIWYGRVEPKHVEGIVNETVVKGNVVEDKFRGGIDSDRRILRL</sequence>
<proteinExistence type="inferred from homology"/>
<reference evidence="3" key="1">
    <citation type="journal article" date="2021" name="J Fungi (Basel)">
        <title>Genomic and Metabolomic Analyses of the Marine Fungus Emericellopsis cladophorae: Insights into Saltwater Adaptability Mechanisms and Its Biosynthetic Potential.</title>
        <authorList>
            <person name="Goncalves M.F.M."/>
            <person name="Hilario S."/>
            <person name="Van de Peer Y."/>
            <person name="Esteves A.C."/>
            <person name="Alves A."/>
        </authorList>
    </citation>
    <scope>NUCLEOTIDE SEQUENCE</scope>
    <source>
        <strain evidence="3">MUM 19.33</strain>
    </source>
</reference>
<dbReference type="OrthoDB" id="10253744at2759"/>
<dbReference type="InterPro" id="IPR036249">
    <property type="entry name" value="Thioredoxin-like_sf"/>
</dbReference>
<dbReference type="InterPro" id="IPR009737">
    <property type="entry name" value="Aim32/Apd1-like"/>
</dbReference>
<evidence type="ECO:0000313" key="3">
    <source>
        <dbReference type="EMBL" id="KAI6785070.1"/>
    </source>
</evidence>
<dbReference type="PANTHER" id="PTHR31902">
    <property type="entry name" value="ACTIN PATCHES DISTAL PROTEIN 1"/>
    <property type="match status" value="1"/>
</dbReference>
<evidence type="ECO:0000313" key="4">
    <source>
        <dbReference type="Proteomes" id="UP001055219"/>
    </source>
</evidence>
<keyword evidence="4" id="KW-1185">Reference proteome</keyword>
<dbReference type="Gene3D" id="3.40.30.10">
    <property type="entry name" value="Glutaredoxin"/>
    <property type="match status" value="1"/>
</dbReference>
<dbReference type="RefSeq" id="XP_051365926.1">
    <property type="nucleotide sequence ID" value="XM_051502767.1"/>
</dbReference>
<evidence type="ECO:0000256" key="1">
    <source>
        <dbReference type="ARBA" id="ARBA00038208"/>
    </source>
</evidence>
<reference evidence="3" key="2">
    <citation type="submission" date="2022-07" db="EMBL/GenBank/DDBJ databases">
        <authorList>
            <person name="Goncalves M.F.M."/>
            <person name="Hilario S."/>
            <person name="Van De Peer Y."/>
            <person name="Esteves A.C."/>
            <person name="Alves A."/>
        </authorList>
    </citation>
    <scope>NUCLEOTIDE SEQUENCE</scope>
    <source>
        <strain evidence="3">MUM 19.33</strain>
    </source>
</reference>
<evidence type="ECO:0000256" key="2">
    <source>
        <dbReference type="ARBA" id="ARBA00040895"/>
    </source>
</evidence>
<organism evidence="3 4">
    <name type="scientific">Emericellopsis cladophorae</name>
    <dbReference type="NCBI Taxonomy" id="2686198"/>
    <lineage>
        <taxon>Eukaryota</taxon>
        <taxon>Fungi</taxon>
        <taxon>Dikarya</taxon>
        <taxon>Ascomycota</taxon>
        <taxon>Pezizomycotina</taxon>
        <taxon>Sordariomycetes</taxon>
        <taxon>Hypocreomycetidae</taxon>
        <taxon>Hypocreales</taxon>
        <taxon>Bionectriaceae</taxon>
        <taxon>Emericellopsis</taxon>
    </lineage>
</organism>
<dbReference type="SUPFAM" id="SSF52833">
    <property type="entry name" value="Thioredoxin-like"/>
    <property type="match status" value="1"/>
</dbReference>
<dbReference type="CDD" id="cd03062">
    <property type="entry name" value="TRX_Fd_Sucrase"/>
    <property type="match status" value="1"/>
</dbReference>
<dbReference type="PANTHER" id="PTHR31902:SF7">
    <property type="entry name" value="ALTERED INHERITANCE OF MITOCHONDRIA PROTEIN 32"/>
    <property type="match status" value="1"/>
</dbReference>
<comment type="caution">
    <text evidence="3">The sequence shown here is derived from an EMBL/GenBank/DDBJ whole genome shotgun (WGS) entry which is preliminary data.</text>
</comment>
<protein>
    <recommendedName>
        <fullName evidence="2">Altered inheritance of mitochondria protein 32</fullName>
    </recommendedName>
</protein>
<comment type="similarity">
    <text evidence="1">Belongs to the AIM32 family.</text>
</comment>
<dbReference type="GeneID" id="75834636"/>
<dbReference type="AlphaFoldDB" id="A0A9P9Y8R9"/>
<gene>
    <name evidence="3" type="ORF">J7T54_008164</name>
</gene>
<name>A0A9P9Y8R9_9HYPO</name>